<proteinExistence type="predicted"/>
<keyword evidence="2" id="KW-1185">Reference proteome</keyword>
<dbReference type="AlphaFoldDB" id="A0A252F7E6"/>
<dbReference type="Proteomes" id="UP000194903">
    <property type="component" value="Unassembled WGS sequence"/>
</dbReference>
<comment type="caution">
    <text evidence="1">The sequence shown here is derived from an EMBL/GenBank/DDBJ whole genome shotgun (WGS) entry which is preliminary data.</text>
</comment>
<gene>
    <name evidence="1" type="ORF">CBW42_00130</name>
</gene>
<sequence length="112" mass="13138">MIVRYYELFSRCITIENFNRIQLARSDDGDWEIVANKPKFAYSRHCVDYDKDYPCLLILNKREDAEKVMQYIEGRLNAGQNYIDLLPFDTIYSAITDSLQKIQGCKPTVEKS</sequence>
<reference evidence="1 2" key="1">
    <citation type="submission" date="2017-05" db="EMBL/GenBank/DDBJ databases">
        <title>Butyricicoccus porcorum sp. nov. a butyrate-producing bacterium from the swine intestinal tract.</title>
        <authorList>
            <person name="Trachsel J."/>
            <person name="Humphrey S."/>
            <person name="Allen H.K."/>
        </authorList>
    </citation>
    <scope>NUCLEOTIDE SEQUENCE [LARGE SCALE GENOMIC DNA]</scope>
    <source>
        <strain evidence="1">BB10</strain>
    </source>
</reference>
<evidence type="ECO:0000313" key="1">
    <source>
        <dbReference type="EMBL" id="OUM21676.1"/>
    </source>
</evidence>
<accession>A0A252F7E6</accession>
<name>A0A252F7E6_9FIRM</name>
<organism evidence="1 2">
    <name type="scientific">Butyricicoccus porcorum</name>
    <dbReference type="NCBI Taxonomy" id="1945634"/>
    <lineage>
        <taxon>Bacteria</taxon>
        <taxon>Bacillati</taxon>
        <taxon>Bacillota</taxon>
        <taxon>Clostridia</taxon>
        <taxon>Eubacteriales</taxon>
        <taxon>Butyricicoccaceae</taxon>
        <taxon>Butyricicoccus</taxon>
    </lineage>
</organism>
<dbReference type="EMBL" id="NHOC01000001">
    <property type="protein sequence ID" value="OUM21676.1"/>
    <property type="molecule type" value="Genomic_DNA"/>
</dbReference>
<protein>
    <submittedName>
        <fullName evidence="1">Uncharacterized protein</fullName>
    </submittedName>
</protein>
<evidence type="ECO:0000313" key="2">
    <source>
        <dbReference type="Proteomes" id="UP000194903"/>
    </source>
</evidence>